<feature type="zinc finger region" description="C3H1-type" evidence="5">
    <location>
        <begin position="72"/>
        <end position="102"/>
    </location>
</feature>
<dbReference type="GO" id="GO:0008270">
    <property type="term" value="F:zinc ion binding"/>
    <property type="evidence" value="ECO:0007669"/>
    <property type="project" value="UniProtKB-KW"/>
</dbReference>
<feature type="zinc finger region" description="C3H1-type" evidence="5">
    <location>
        <begin position="36"/>
        <end position="64"/>
    </location>
</feature>
<feature type="domain" description="C3H1-type" evidence="7">
    <location>
        <begin position="72"/>
        <end position="102"/>
    </location>
</feature>
<keyword evidence="9" id="KW-1185">Reference proteome</keyword>
<keyword evidence="4 5" id="KW-0862">Zinc</keyword>
<dbReference type="PANTHER" id="PTHR12547:SF18">
    <property type="entry name" value="PROTEIN TIS11"/>
    <property type="match status" value="1"/>
</dbReference>
<feature type="compositionally biased region" description="Gly residues" evidence="6">
    <location>
        <begin position="251"/>
        <end position="260"/>
    </location>
</feature>
<dbReference type="InterPro" id="IPR036855">
    <property type="entry name" value="Znf_CCCH_sf"/>
</dbReference>
<dbReference type="GO" id="GO:0003729">
    <property type="term" value="F:mRNA binding"/>
    <property type="evidence" value="ECO:0007669"/>
    <property type="project" value="InterPro"/>
</dbReference>
<feature type="region of interest" description="Disordered" evidence="6">
    <location>
        <begin position="523"/>
        <end position="572"/>
    </location>
</feature>
<accession>A0A0G4FIQ9</accession>
<feature type="compositionally biased region" description="Pro residues" evidence="6">
    <location>
        <begin position="549"/>
        <end position="561"/>
    </location>
</feature>
<feature type="compositionally biased region" description="Pro residues" evidence="6">
    <location>
        <begin position="401"/>
        <end position="418"/>
    </location>
</feature>
<feature type="domain" description="C3H1-type" evidence="7">
    <location>
        <begin position="36"/>
        <end position="64"/>
    </location>
</feature>
<dbReference type="SUPFAM" id="SSF90229">
    <property type="entry name" value="CCCH zinc finger"/>
    <property type="match status" value="2"/>
</dbReference>
<feature type="region of interest" description="Disordered" evidence="6">
    <location>
        <begin position="401"/>
        <end position="455"/>
    </location>
</feature>
<dbReference type="Gene3D" id="4.10.1000.10">
    <property type="entry name" value="Zinc finger, CCCH-type"/>
    <property type="match status" value="3"/>
</dbReference>
<feature type="region of interest" description="Disordered" evidence="6">
    <location>
        <begin position="150"/>
        <end position="262"/>
    </location>
</feature>
<evidence type="ECO:0000256" key="3">
    <source>
        <dbReference type="ARBA" id="ARBA00022771"/>
    </source>
</evidence>
<feature type="region of interest" description="Disordered" evidence="6">
    <location>
        <begin position="335"/>
        <end position="356"/>
    </location>
</feature>
<feature type="region of interest" description="Disordered" evidence="6">
    <location>
        <begin position="582"/>
        <end position="601"/>
    </location>
</feature>
<dbReference type="OMA" id="YYARERY"/>
<keyword evidence="3 5" id="KW-0863">Zinc-finger</keyword>
<feature type="compositionally biased region" description="Low complexity" evidence="6">
    <location>
        <begin position="525"/>
        <end position="538"/>
    </location>
</feature>
<evidence type="ECO:0000259" key="7">
    <source>
        <dbReference type="PROSITE" id="PS50103"/>
    </source>
</evidence>
<protein>
    <recommendedName>
        <fullName evidence="7">C3H1-type domain-containing protein</fullName>
    </recommendedName>
</protein>
<feature type="compositionally biased region" description="Polar residues" evidence="6">
    <location>
        <begin position="688"/>
        <end position="708"/>
    </location>
</feature>
<keyword evidence="2" id="KW-0677">Repeat</keyword>
<gene>
    <name evidence="8" type="ORF">Vbra_5885</name>
</gene>
<dbReference type="EMBL" id="CDMY01000445">
    <property type="protein sequence ID" value="CEM13176.1"/>
    <property type="molecule type" value="Genomic_DNA"/>
</dbReference>
<keyword evidence="1 5" id="KW-0479">Metal-binding</keyword>
<name>A0A0G4FIQ9_VITBC</name>
<feature type="compositionally biased region" description="Low complexity" evidence="6">
    <location>
        <begin position="174"/>
        <end position="194"/>
    </location>
</feature>
<dbReference type="VEuPathDB" id="CryptoDB:Vbra_5885"/>
<dbReference type="PANTHER" id="PTHR12547">
    <property type="entry name" value="CCCH ZINC FINGER/TIS11-RELATED"/>
    <property type="match status" value="1"/>
</dbReference>
<dbReference type="PROSITE" id="PS50103">
    <property type="entry name" value="ZF_C3H1"/>
    <property type="match status" value="3"/>
</dbReference>
<sequence length="728" mass="76682">MVSGASLDGGTPTGRFCVIMPNGQPGGRKWKMRDQWWKTRMCQFTGDGQPCPRGQRCPFAHTVEELRPLPDLTKTRVCEEWERGQCPYMHDPKACKYAHGVAELRTTDDYFKTAICQHWLRGECRAGASCRHAHGVAELRPRGYHMAERAAAPPPQTHPGDAPAPPDSPPSYPAFPAHYPSSYPPSTSYSQQPAPTMPTLQPMYEAGGYPSYPRSASPADRSSVVRPPPMLSLRPYHSRVLQPPEGDLGSTPGGGTGGTGTPMLLQDTPLGSRTMPRAMGGPPFPILSTSVPVGLAPPPSSPQGYAGGGMGMSMSMSVGGYGELGGYGEPSVSFSSPMSSMGRGKAKGGPGPVAKVRRSSEEIGAISILRPHRRGRGRIGVGNTTDAAVQADTLEVYEPDIPSPLFPPPPPARSPPSGRPFSIREAEPAMPRAPRPAPLVPMPQESPVPRAFADSGEVLSPIPPISILPPKSPGGYGEAAYGGFPPSPPPLSSASSVPSASFLSIAHPSNAAWSTTVTAMGGEASVSMSSPSNSASSLSERHVRRRHLPPAPPPPFPPDVPHPTFSSPVPLYGRHASRAATTPLTHQPQGDEGPPSFLMAGAPHTLAQTHTIAGELAGLPSSSSLPLVARYPPRFSSVSCPAAPGRVFMREAETQADVGQEEGEGVRVERVGRPVQRTISVPVGVSGPSPTESGARSPATGTFQQMQTVPVEELMKAMEESTRAGYKD</sequence>
<feature type="region of interest" description="Disordered" evidence="6">
    <location>
        <begin position="478"/>
        <end position="497"/>
    </location>
</feature>
<dbReference type="InParanoid" id="A0A0G4FIQ9"/>
<dbReference type="InterPro" id="IPR045877">
    <property type="entry name" value="ZFP36-like"/>
</dbReference>
<dbReference type="OrthoDB" id="20534at2759"/>
<dbReference type="AlphaFoldDB" id="A0A0G4FIQ9"/>
<dbReference type="SMART" id="SM00356">
    <property type="entry name" value="ZnF_C3H1"/>
    <property type="match status" value="3"/>
</dbReference>
<evidence type="ECO:0000256" key="2">
    <source>
        <dbReference type="ARBA" id="ARBA00022737"/>
    </source>
</evidence>
<feature type="compositionally biased region" description="Pro residues" evidence="6">
    <location>
        <begin position="152"/>
        <end position="173"/>
    </location>
</feature>
<evidence type="ECO:0000256" key="1">
    <source>
        <dbReference type="ARBA" id="ARBA00022723"/>
    </source>
</evidence>
<feature type="region of interest" description="Disordered" evidence="6">
    <location>
        <begin position="680"/>
        <end position="709"/>
    </location>
</feature>
<evidence type="ECO:0000313" key="8">
    <source>
        <dbReference type="EMBL" id="CEM13176.1"/>
    </source>
</evidence>
<evidence type="ECO:0000256" key="4">
    <source>
        <dbReference type="ARBA" id="ARBA00022833"/>
    </source>
</evidence>
<organism evidence="8 9">
    <name type="scientific">Vitrella brassicaformis (strain CCMP3155)</name>
    <dbReference type="NCBI Taxonomy" id="1169540"/>
    <lineage>
        <taxon>Eukaryota</taxon>
        <taxon>Sar</taxon>
        <taxon>Alveolata</taxon>
        <taxon>Colpodellida</taxon>
        <taxon>Vitrellaceae</taxon>
        <taxon>Vitrella</taxon>
    </lineage>
</organism>
<feature type="domain" description="C3H1-type" evidence="7">
    <location>
        <begin position="110"/>
        <end position="137"/>
    </location>
</feature>
<evidence type="ECO:0000256" key="6">
    <source>
        <dbReference type="SAM" id="MobiDB-lite"/>
    </source>
</evidence>
<dbReference type="InterPro" id="IPR000571">
    <property type="entry name" value="Znf_CCCH"/>
</dbReference>
<dbReference type="Pfam" id="PF00642">
    <property type="entry name" value="zf-CCCH"/>
    <property type="match status" value="1"/>
</dbReference>
<reference evidence="8 9" key="1">
    <citation type="submission" date="2014-11" db="EMBL/GenBank/DDBJ databases">
        <authorList>
            <person name="Zhu J."/>
            <person name="Qi W."/>
            <person name="Song R."/>
        </authorList>
    </citation>
    <scope>NUCLEOTIDE SEQUENCE [LARGE SCALE GENOMIC DNA]</scope>
</reference>
<dbReference type="Proteomes" id="UP000041254">
    <property type="component" value="Unassembled WGS sequence"/>
</dbReference>
<evidence type="ECO:0000256" key="5">
    <source>
        <dbReference type="PROSITE-ProRule" id="PRU00723"/>
    </source>
</evidence>
<evidence type="ECO:0000313" key="9">
    <source>
        <dbReference type="Proteomes" id="UP000041254"/>
    </source>
</evidence>
<feature type="compositionally biased region" description="Pro residues" evidence="6">
    <location>
        <begin position="431"/>
        <end position="446"/>
    </location>
</feature>
<proteinExistence type="predicted"/>
<feature type="zinc finger region" description="C3H1-type" evidence="5">
    <location>
        <begin position="110"/>
        <end position="137"/>
    </location>
</feature>